<comment type="caution">
    <text evidence="5">The sequence shown here is derived from an EMBL/GenBank/DDBJ whole genome shotgun (WGS) entry which is preliminary data.</text>
</comment>
<keyword evidence="3" id="KW-1133">Transmembrane helix</keyword>
<dbReference type="AlphaFoldDB" id="A0ABD3PQI2"/>
<protein>
    <recommendedName>
        <fullName evidence="4">DOMON domain-containing protein</fullName>
    </recommendedName>
</protein>
<name>A0ABD3PQI2_9STRA</name>
<feature type="region of interest" description="Disordered" evidence="2">
    <location>
        <begin position="14"/>
        <end position="53"/>
    </location>
</feature>
<dbReference type="SMART" id="SM00664">
    <property type="entry name" value="DoH"/>
    <property type="match status" value="1"/>
</dbReference>
<dbReference type="InterPro" id="IPR005018">
    <property type="entry name" value="DOMON_domain"/>
</dbReference>
<evidence type="ECO:0000256" key="2">
    <source>
        <dbReference type="SAM" id="MobiDB-lite"/>
    </source>
</evidence>
<feature type="transmembrane region" description="Helical" evidence="3">
    <location>
        <begin position="887"/>
        <end position="909"/>
    </location>
</feature>
<dbReference type="InterPro" id="IPR045266">
    <property type="entry name" value="DOH_DOMON"/>
</dbReference>
<keyword evidence="6" id="KW-1185">Reference proteome</keyword>
<dbReference type="Proteomes" id="UP001516023">
    <property type="component" value="Unassembled WGS sequence"/>
</dbReference>
<feature type="region of interest" description="Disordered" evidence="2">
    <location>
        <begin position="476"/>
        <end position="495"/>
    </location>
</feature>
<proteinExistence type="predicted"/>
<dbReference type="PROSITE" id="PS50836">
    <property type="entry name" value="DOMON"/>
    <property type="match status" value="1"/>
</dbReference>
<evidence type="ECO:0000256" key="3">
    <source>
        <dbReference type="SAM" id="Phobius"/>
    </source>
</evidence>
<feature type="domain" description="DOMON" evidence="4">
    <location>
        <begin position="134"/>
        <end position="260"/>
    </location>
</feature>
<feature type="coiled-coil region" evidence="1">
    <location>
        <begin position="853"/>
        <end position="880"/>
    </location>
</feature>
<evidence type="ECO:0000259" key="4">
    <source>
        <dbReference type="PROSITE" id="PS50836"/>
    </source>
</evidence>
<reference evidence="5 6" key="1">
    <citation type="journal article" date="2020" name="G3 (Bethesda)">
        <title>Improved Reference Genome for Cyclotella cryptica CCMP332, a Model for Cell Wall Morphogenesis, Salinity Adaptation, and Lipid Production in Diatoms (Bacillariophyta).</title>
        <authorList>
            <person name="Roberts W.R."/>
            <person name="Downey K.M."/>
            <person name="Ruck E.C."/>
            <person name="Traller J.C."/>
            <person name="Alverson A.J."/>
        </authorList>
    </citation>
    <scope>NUCLEOTIDE SEQUENCE [LARGE SCALE GENOMIC DNA]</scope>
    <source>
        <strain evidence="5 6">CCMP332</strain>
    </source>
</reference>
<feature type="region of interest" description="Disordered" evidence="2">
    <location>
        <begin position="80"/>
        <end position="118"/>
    </location>
</feature>
<evidence type="ECO:0000313" key="5">
    <source>
        <dbReference type="EMBL" id="KAL3790355.1"/>
    </source>
</evidence>
<gene>
    <name evidence="5" type="ORF">HJC23_002741</name>
</gene>
<evidence type="ECO:0000313" key="6">
    <source>
        <dbReference type="Proteomes" id="UP001516023"/>
    </source>
</evidence>
<dbReference type="CDD" id="cd09631">
    <property type="entry name" value="DOMON_DOH"/>
    <property type="match status" value="1"/>
</dbReference>
<feature type="compositionally biased region" description="Basic and acidic residues" evidence="2">
    <location>
        <begin position="80"/>
        <end position="94"/>
    </location>
</feature>
<dbReference type="EMBL" id="JABMIG020000129">
    <property type="protein sequence ID" value="KAL3790355.1"/>
    <property type="molecule type" value="Genomic_DNA"/>
</dbReference>
<organism evidence="5 6">
    <name type="scientific">Cyclotella cryptica</name>
    <dbReference type="NCBI Taxonomy" id="29204"/>
    <lineage>
        <taxon>Eukaryota</taxon>
        <taxon>Sar</taxon>
        <taxon>Stramenopiles</taxon>
        <taxon>Ochrophyta</taxon>
        <taxon>Bacillariophyta</taxon>
        <taxon>Coscinodiscophyceae</taxon>
        <taxon>Thalassiosirophycidae</taxon>
        <taxon>Stephanodiscales</taxon>
        <taxon>Stephanodiscaceae</taxon>
        <taxon>Cyclotella</taxon>
    </lineage>
</organism>
<feature type="compositionally biased region" description="Polar residues" evidence="2">
    <location>
        <begin position="14"/>
        <end position="34"/>
    </location>
</feature>
<keyword evidence="3" id="KW-0812">Transmembrane</keyword>
<accession>A0ABD3PQI2</accession>
<sequence>MRLSTFFVITSSVSASQNPNSDTFSSKASKSPTGYNAIKREKKEEKRKKKAEDAVANLKDPFLGLAHEIEQLTKDADEVKDTYFPKSSDNKSDDSLVESDSSEVPDQRNGTSELAGKSDAKDCTKDMCQYELSPDYLLEYKVNVPEDTTLDECAGCSLRIKVTYDGTAWLGFAFSKNGEMIGSEAVIGHPLMADTVPGKYYLGGKYDGAIQPMEDERQTLINATINFENGQSVLEFEKQLKEEGEIEILPGLNTFLWAHGNDNEFSTYHGNNRNSFQLNILGERDPGGPDAEVNVIFGENPDLPNTFVNAVDVIQSNSTSSIPPLTPVETPPFDEVPPCPPAYNPSHTRYTAGDKVEVNNYIWECRAYPYDMYCNIPDFKPSMKKENSNAEDLWLNAWSAAGECYKTQSPTMRPSIKASSLPTELILTALPTQSPIGVIVDTDTGFPFVIPQLRYTEWNELEQNERDTAESIGYNSEYNKNKKPDGCNPQHTTSKRHELKTINIPGEPQDGTNQTSLTPRVALLEEETTTLLAKLQSSYRLSHDILKEIQQEKAELFDLSPLRSVSKQTEESKKYEEVSAYCQEKQSMSNSYDGVEVDIYEEVSSYCAEKAVLLTSMTELETIKREKDDLLMENSELRHQIEFKSSCYIQARASIASLKRLLKEKERAIRECDEFLKMNDDANTNIVGALTQQHNDQISSLNEKLQKSNDDVRDLESKLEAMEMNWFKIKDINKVKDRQIESAVEMYAALQKIEKENTELQTIIKTQSFQINSLSISNNEFIEVIASLTAMSNEKDQAIDDWANLYRMNDEANKKLLHHAAMKHAEELQENSRRVTGLLNIIKRQKFGENEYVQLQLKEKATLQMEIEAMRRRLDSYESDDQTFLDVHLIIAVVSLSSGLLLLFWSYLVSGLTNC</sequence>
<feature type="coiled-coil region" evidence="1">
    <location>
        <begin position="620"/>
        <end position="725"/>
    </location>
</feature>
<keyword evidence="3" id="KW-0472">Membrane</keyword>
<keyword evidence="1" id="KW-0175">Coiled coil</keyword>
<evidence type="ECO:0000256" key="1">
    <source>
        <dbReference type="SAM" id="Coils"/>
    </source>
</evidence>